<dbReference type="PANTHER" id="PTHR13353">
    <property type="entry name" value="TRANSMEMBRANE PROTEIN 19"/>
    <property type="match status" value="1"/>
</dbReference>
<evidence type="ECO:0000256" key="6">
    <source>
        <dbReference type="ARBA" id="ARBA00023136"/>
    </source>
</evidence>
<keyword evidence="6 7" id="KW-0472">Membrane</keyword>
<feature type="transmembrane region" description="Helical" evidence="7">
    <location>
        <begin position="118"/>
        <end position="137"/>
    </location>
</feature>
<comment type="subcellular location">
    <subcellularLocation>
        <location evidence="1">Membrane</location>
        <topology evidence="1">Multi-pass membrane protein</topology>
    </subcellularLocation>
</comment>
<dbReference type="GO" id="GO:0016020">
    <property type="term" value="C:membrane"/>
    <property type="evidence" value="ECO:0007669"/>
    <property type="project" value="UniProtKB-SubCell"/>
</dbReference>
<evidence type="ECO:0000256" key="7">
    <source>
        <dbReference type="SAM" id="Phobius"/>
    </source>
</evidence>
<evidence type="ECO:0000256" key="1">
    <source>
        <dbReference type="ARBA" id="ARBA00004141"/>
    </source>
</evidence>
<proteinExistence type="inferred from homology"/>
<keyword evidence="5 7" id="KW-1133">Transmembrane helix</keyword>
<dbReference type="EMBL" id="JAZGQO010000021">
    <property type="protein sequence ID" value="KAK6165911.1"/>
    <property type="molecule type" value="Genomic_DNA"/>
</dbReference>
<dbReference type="AlphaFoldDB" id="A0AAN8GBA6"/>
<keyword evidence="9" id="KW-1185">Reference proteome</keyword>
<reference evidence="8 9" key="1">
    <citation type="submission" date="2024-01" db="EMBL/GenBank/DDBJ databases">
        <title>The genome of the rayed Mediterranean limpet Patella caerulea (Linnaeus, 1758).</title>
        <authorList>
            <person name="Anh-Thu Weber A."/>
            <person name="Halstead-Nussloch G."/>
        </authorList>
    </citation>
    <scope>NUCLEOTIDE SEQUENCE [LARGE SCALE GENOMIC DNA]</scope>
    <source>
        <strain evidence="8">AATW-2023a</strain>
        <tissue evidence="8">Whole specimen</tissue>
    </source>
</reference>
<feature type="transmembrane region" description="Helical" evidence="7">
    <location>
        <begin position="66"/>
        <end position="91"/>
    </location>
</feature>
<dbReference type="Pfam" id="PF01940">
    <property type="entry name" value="DUF92"/>
    <property type="match status" value="1"/>
</dbReference>
<feature type="transmembrane region" description="Helical" evidence="7">
    <location>
        <begin position="300"/>
        <end position="320"/>
    </location>
</feature>
<evidence type="ECO:0000256" key="3">
    <source>
        <dbReference type="ARBA" id="ARBA00014258"/>
    </source>
</evidence>
<sequence length="325" mass="35244">MIVAVCLAIAIPITILIALTTQLYHIWDEDFDIPAPWRLIFAGLFPVIICGWGLKRKSLNKSGALAGFVVGFVLTLANLCFFSSLIVFFVAGSKVTKFRSNKKRIQEADFKEGGQRNWIQVICNGGVATQLAILYMLESGCREIAINFATNYSSSWLAVAVLTSLACSCGDTFASEIGSVIGTGDPWLIMSFRRVPRGTNGGVSIVGTISSLIGGLLVGVAYYVMLVLCCTDLMLLDSPAQWPIIIMGLIGGGLGSIIDSILGSTFQYSGFNKNLKRVVEHQGKDIEHITGWSLLDNHSVNLISSLLTGLISPYIALYIWQNYIS</sequence>
<organism evidence="8 9">
    <name type="scientific">Patella caerulea</name>
    <name type="common">Rayed Mediterranean limpet</name>
    <dbReference type="NCBI Taxonomy" id="87958"/>
    <lineage>
        <taxon>Eukaryota</taxon>
        <taxon>Metazoa</taxon>
        <taxon>Spiralia</taxon>
        <taxon>Lophotrochozoa</taxon>
        <taxon>Mollusca</taxon>
        <taxon>Gastropoda</taxon>
        <taxon>Patellogastropoda</taxon>
        <taxon>Patelloidea</taxon>
        <taxon>Patellidae</taxon>
        <taxon>Patella</taxon>
    </lineage>
</organism>
<feature type="transmembrane region" description="Helical" evidence="7">
    <location>
        <begin position="244"/>
        <end position="266"/>
    </location>
</feature>
<evidence type="ECO:0000256" key="2">
    <source>
        <dbReference type="ARBA" id="ARBA00009012"/>
    </source>
</evidence>
<comment type="caution">
    <text evidence="8">The sequence shown here is derived from an EMBL/GenBank/DDBJ whole genome shotgun (WGS) entry which is preliminary data.</text>
</comment>
<name>A0AAN8GBA6_PATCE</name>
<comment type="similarity">
    <text evidence="2">Belongs to the TMEM19 family.</text>
</comment>
<dbReference type="InterPro" id="IPR002794">
    <property type="entry name" value="DUF92_TMEM19"/>
</dbReference>
<dbReference type="Proteomes" id="UP001347796">
    <property type="component" value="Unassembled WGS sequence"/>
</dbReference>
<feature type="transmembrane region" description="Helical" evidence="7">
    <location>
        <begin position="34"/>
        <end position="54"/>
    </location>
</feature>
<feature type="transmembrane region" description="Helical" evidence="7">
    <location>
        <begin position="203"/>
        <end position="224"/>
    </location>
</feature>
<gene>
    <name evidence="8" type="ORF">SNE40_022724</name>
</gene>
<keyword evidence="4 7" id="KW-0812">Transmembrane</keyword>
<evidence type="ECO:0000313" key="8">
    <source>
        <dbReference type="EMBL" id="KAK6165911.1"/>
    </source>
</evidence>
<evidence type="ECO:0000313" key="9">
    <source>
        <dbReference type="Proteomes" id="UP001347796"/>
    </source>
</evidence>
<evidence type="ECO:0000256" key="5">
    <source>
        <dbReference type="ARBA" id="ARBA00022989"/>
    </source>
</evidence>
<dbReference type="PANTHER" id="PTHR13353:SF5">
    <property type="entry name" value="TRANSMEMBRANE PROTEIN 19"/>
    <property type="match status" value="1"/>
</dbReference>
<evidence type="ECO:0000256" key="4">
    <source>
        <dbReference type="ARBA" id="ARBA00022692"/>
    </source>
</evidence>
<accession>A0AAN8GBA6</accession>
<protein>
    <recommendedName>
        <fullName evidence="3">Transmembrane protein 19</fullName>
    </recommendedName>
</protein>